<sequence>MTQDYLKACKQLIGQGKYHEAITGLEFILHLNPNLSAAYSNLAICYSNLKNWNKAITSILNALGHGNNQYQDLEELLNILEKSELKSYVPLLEKPLKLAMELVKLEFRVIPLLWRQLISKHPKALSLASNSFTHAIDLLLQDEVFCKLIERSLITDYFTENLILISRQEILSRAVEGDDIHAYLPFLSSLACQTLLNDGLYSNTKQDRLYLNKILDNQNTTLEHFLLLICHSSFEESLMLWKKNQDLFKNDQFKSLTSDLQFYTDVSLSKNKGIINQKTSKLVQSFYMENPYPKWKSVKVSNQVKTNETDILFAGCGTGQQLIDFAITHKMSHITAIDLSPTSIAYAELMTKKYDISNVNFILLDILDIDTLGLRFDYIVCTGVLHHMACPSDGLAALNKVLTDNGRMFLGFYSRAARKSLKNIKKNIMTFLKTDEEGITRSGIKQWRSQLTTENKANAWYQVSDFFYLNGLYDLLIHPQQIEYSIPEIKALLNKCNLSFVSMSPTIKNREEFKLILAQNPTNKDKQTLDYWHKIELRYPEAFIYMYQFHVVKSPSSVLNNKRP</sequence>
<dbReference type="InterPro" id="IPR029063">
    <property type="entry name" value="SAM-dependent_MTases_sf"/>
</dbReference>
<evidence type="ECO:0000259" key="1">
    <source>
        <dbReference type="Pfam" id="PF13847"/>
    </source>
</evidence>
<organism evidence="2 3">
    <name type="scientific">Pseudoalteromonas denitrificans DSM 6059</name>
    <dbReference type="NCBI Taxonomy" id="1123010"/>
    <lineage>
        <taxon>Bacteria</taxon>
        <taxon>Pseudomonadati</taxon>
        <taxon>Pseudomonadota</taxon>
        <taxon>Gammaproteobacteria</taxon>
        <taxon>Alteromonadales</taxon>
        <taxon>Pseudoalteromonadaceae</taxon>
        <taxon>Pseudoalteromonas</taxon>
    </lineage>
</organism>
<accession>A0A1I1HPI2</accession>
<evidence type="ECO:0000313" key="3">
    <source>
        <dbReference type="Proteomes" id="UP000198862"/>
    </source>
</evidence>
<keyword evidence="3" id="KW-1185">Reference proteome</keyword>
<dbReference type="OrthoDB" id="9765815at2"/>
<name>A0A1I1HPI2_9GAMM</name>
<gene>
    <name evidence="2" type="ORF">SAMN02745724_01276</name>
</gene>
<feature type="domain" description="Methyltransferase" evidence="1">
    <location>
        <begin position="308"/>
        <end position="414"/>
    </location>
</feature>
<proteinExistence type="predicted"/>
<reference evidence="2 3" key="1">
    <citation type="submission" date="2016-10" db="EMBL/GenBank/DDBJ databases">
        <authorList>
            <person name="de Groot N.N."/>
        </authorList>
    </citation>
    <scope>NUCLEOTIDE SEQUENCE [LARGE SCALE GENOMIC DNA]</scope>
    <source>
        <strain evidence="2 3">DSM 6059</strain>
    </source>
</reference>
<dbReference type="Gene3D" id="3.40.50.150">
    <property type="entry name" value="Vaccinia Virus protein VP39"/>
    <property type="match status" value="1"/>
</dbReference>
<dbReference type="CDD" id="cd02440">
    <property type="entry name" value="AdoMet_MTases"/>
    <property type="match status" value="1"/>
</dbReference>
<dbReference type="InterPro" id="IPR025714">
    <property type="entry name" value="Methyltranfer_dom"/>
</dbReference>
<dbReference type="PANTHER" id="PTHR45128:SF1">
    <property type="entry name" value="S-ADENOSYLMETHIONINE-DEPENDENT METHYLTRANSFERASE RV2258C"/>
    <property type="match status" value="1"/>
</dbReference>
<dbReference type="InterPro" id="IPR053173">
    <property type="entry name" value="SAM-binding_MTase"/>
</dbReference>
<protein>
    <submittedName>
        <fullName evidence="2">TPR repeat-containing protein</fullName>
    </submittedName>
</protein>
<dbReference type="Gene3D" id="1.25.40.10">
    <property type="entry name" value="Tetratricopeptide repeat domain"/>
    <property type="match status" value="1"/>
</dbReference>
<dbReference type="Pfam" id="PF13847">
    <property type="entry name" value="Methyltransf_31"/>
    <property type="match status" value="1"/>
</dbReference>
<dbReference type="AlphaFoldDB" id="A0A1I1HPI2"/>
<dbReference type="Proteomes" id="UP000198862">
    <property type="component" value="Unassembled WGS sequence"/>
</dbReference>
<dbReference type="PANTHER" id="PTHR45128">
    <property type="entry name" value="METHYLTRANSFERASE TYPE 11"/>
    <property type="match status" value="1"/>
</dbReference>
<dbReference type="InterPro" id="IPR011990">
    <property type="entry name" value="TPR-like_helical_dom_sf"/>
</dbReference>
<evidence type="ECO:0000313" key="2">
    <source>
        <dbReference type="EMBL" id="SFC25482.1"/>
    </source>
</evidence>
<dbReference type="SUPFAM" id="SSF48452">
    <property type="entry name" value="TPR-like"/>
    <property type="match status" value="1"/>
</dbReference>
<dbReference type="STRING" id="1123010.SAMN02745724_01276"/>
<dbReference type="RefSeq" id="WP_091981812.1">
    <property type="nucleotide sequence ID" value="NZ_FOLO01000006.1"/>
</dbReference>
<dbReference type="EMBL" id="FOLO01000006">
    <property type="protein sequence ID" value="SFC25482.1"/>
    <property type="molecule type" value="Genomic_DNA"/>
</dbReference>
<dbReference type="SUPFAM" id="SSF53335">
    <property type="entry name" value="S-adenosyl-L-methionine-dependent methyltransferases"/>
    <property type="match status" value="1"/>
</dbReference>